<dbReference type="InterPro" id="IPR015424">
    <property type="entry name" value="PyrdxlP-dep_Trfase"/>
</dbReference>
<dbReference type="InterPro" id="IPR010970">
    <property type="entry name" value="Cys_dSase_SufS"/>
</dbReference>
<evidence type="ECO:0000313" key="7">
    <source>
        <dbReference type="EMBL" id="TVU50626.1"/>
    </source>
</evidence>
<dbReference type="GO" id="GO:0030170">
    <property type="term" value="F:pyridoxal phosphate binding"/>
    <property type="evidence" value="ECO:0007669"/>
    <property type="project" value="InterPro"/>
</dbReference>
<organism evidence="7 8">
    <name type="scientific">Eragrostis curvula</name>
    <name type="common">weeping love grass</name>
    <dbReference type="NCBI Taxonomy" id="38414"/>
    <lineage>
        <taxon>Eukaryota</taxon>
        <taxon>Viridiplantae</taxon>
        <taxon>Streptophyta</taxon>
        <taxon>Embryophyta</taxon>
        <taxon>Tracheophyta</taxon>
        <taxon>Spermatophyta</taxon>
        <taxon>Magnoliopsida</taxon>
        <taxon>Liliopsida</taxon>
        <taxon>Poales</taxon>
        <taxon>Poaceae</taxon>
        <taxon>PACMAD clade</taxon>
        <taxon>Chloridoideae</taxon>
        <taxon>Eragrostideae</taxon>
        <taxon>Eragrostidinae</taxon>
        <taxon>Eragrostis</taxon>
    </lineage>
</organism>
<dbReference type="PANTHER" id="PTHR43586">
    <property type="entry name" value="CYSTEINE DESULFURASE"/>
    <property type="match status" value="1"/>
</dbReference>
<sequence length="447" mass="48812">MAAATAAALLYFPSSLRNRDYRGPHSTNGLATPSSRRRHCLAAVAAPSREAEPSSSLGHLTRADFPILHQEFDGNKLIYFDNGATSQKPSSVMKTLDEYYRSYNSNVHRGIHALSAKATDAYERARTKVANFVNAADSREIIFTRNATEAINLVAYSWGLSNLNQGDEKTGATLKYVGLTKEEVPDIDQLKGLLSNKTKIVVVHHVSNVLGSMLPIEEIVTWSNKVGAKVLVDACQSVPHMTVDVQKLGADFLVASSHKMCGPTGVGFLHSKFDILSSMEPFLGGGEMIADVFQDKSTYAEPPSRFEAGTPAIGEAIGLGAAIDYLSHIGMEQIHEYEKELATYLYESLISVPNVRIYGPSPSQTGHRAPLCSFNVENVHPTDIAEILDLQHGVAIRSGHHCAQILHRTLGINASARASLHFYNTKEEVDVFIHALKDTIDFLTSQH</sequence>
<evidence type="ECO:0000313" key="8">
    <source>
        <dbReference type="Proteomes" id="UP000324897"/>
    </source>
</evidence>
<dbReference type="Proteomes" id="UP000324897">
    <property type="component" value="Chromosome 6"/>
</dbReference>
<proteinExistence type="predicted"/>
<dbReference type="InterPro" id="IPR000192">
    <property type="entry name" value="Aminotrans_V_dom"/>
</dbReference>
<dbReference type="GO" id="GO:0006534">
    <property type="term" value="P:cysteine metabolic process"/>
    <property type="evidence" value="ECO:0007669"/>
    <property type="project" value="InterPro"/>
</dbReference>
<evidence type="ECO:0000256" key="2">
    <source>
        <dbReference type="ARBA" id="ARBA00012239"/>
    </source>
</evidence>
<feature type="domain" description="Aminotransferase class V" evidence="6">
    <location>
        <begin position="168"/>
        <end position="432"/>
    </location>
</feature>
<reference evidence="7 8" key="1">
    <citation type="journal article" date="2019" name="Sci. Rep.">
        <title>A high-quality genome of Eragrostis curvula grass provides insights into Poaceae evolution and supports new strategies to enhance forage quality.</title>
        <authorList>
            <person name="Carballo J."/>
            <person name="Santos B.A.C.M."/>
            <person name="Zappacosta D."/>
            <person name="Garbus I."/>
            <person name="Selva J.P."/>
            <person name="Gallo C.A."/>
            <person name="Diaz A."/>
            <person name="Albertini E."/>
            <person name="Caccamo M."/>
            <person name="Echenique V."/>
        </authorList>
    </citation>
    <scope>NUCLEOTIDE SEQUENCE [LARGE SCALE GENOMIC DNA]</scope>
    <source>
        <strain evidence="8">cv. Victoria</strain>
        <tissue evidence="7">Leaf</tissue>
    </source>
</reference>
<dbReference type="InterPro" id="IPR015422">
    <property type="entry name" value="PyrdxlP-dep_Trfase_small"/>
</dbReference>
<dbReference type="EC" id="2.8.1.7" evidence="2"/>
<evidence type="ECO:0000256" key="3">
    <source>
        <dbReference type="ARBA" id="ARBA00022679"/>
    </source>
</evidence>
<evidence type="ECO:0000256" key="1">
    <source>
        <dbReference type="ARBA" id="ARBA00001933"/>
    </source>
</evidence>
<comment type="catalytic activity">
    <reaction evidence="5">
        <text>(sulfur carrier)-H + L-cysteine = (sulfur carrier)-SH + L-alanine</text>
        <dbReference type="Rhea" id="RHEA:43892"/>
        <dbReference type="Rhea" id="RHEA-COMP:14737"/>
        <dbReference type="Rhea" id="RHEA-COMP:14739"/>
        <dbReference type="ChEBI" id="CHEBI:29917"/>
        <dbReference type="ChEBI" id="CHEBI:35235"/>
        <dbReference type="ChEBI" id="CHEBI:57972"/>
        <dbReference type="ChEBI" id="CHEBI:64428"/>
        <dbReference type="EC" id="2.8.1.7"/>
    </reaction>
</comment>
<keyword evidence="3" id="KW-0808">Transferase</keyword>
<evidence type="ECO:0000259" key="6">
    <source>
        <dbReference type="Pfam" id="PF00266"/>
    </source>
</evidence>
<evidence type="ECO:0000256" key="4">
    <source>
        <dbReference type="ARBA" id="ARBA00022898"/>
    </source>
</evidence>
<evidence type="ECO:0000256" key="5">
    <source>
        <dbReference type="ARBA" id="ARBA00050776"/>
    </source>
</evidence>
<dbReference type="Gramene" id="TVU50626">
    <property type="protein sequence ID" value="TVU50626"/>
    <property type="gene ID" value="EJB05_02004"/>
</dbReference>
<keyword evidence="8" id="KW-1185">Reference proteome</keyword>
<accession>A0A5J9WRQ7</accession>
<comment type="caution">
    <text evidence="7">The sequence shown here is derived from an EMBL/GenBank/DDBJ whole genome shotgun (WGS) entry which is preliminary data.</text>
</comment>
<dbReference type="EMBL" id="RWGY01000002">
    <property type="protein sequence ID" value="TVU50626.1"/>
    <property type="molecule type" value="Genomic_DNA"/>
</dbReference>
<gene>
    <name evidence="7" type="ORF">EJB05_02004</name>
</gene>
<dbReference type="Gene3D" id="3.40.640.10">
    <property type="entry name" value="Type I PLP-dependent aspartate aminotransferase-like (Major domain)"/>
    <property type="match status" value="1"/>
</dbReference>
<dbReference type="PANTHER" id="PTHR43586:SF8">
    <property type="entry name" value="CYSTEINE DESULFURASE 1, CHLOROPLASTIC"/>
    <property type="match status" value="1"/>
</dbReference>
<dbReference type="GO" id="GO:0031071">
    <property type="term" value="F:cysteine desulfurase activity"/>
    <property type="evidence" value="ECO:0007669"/>
    <property type="project" value="UniProtKB-EC"/>
</dbReference>
<keyword evidence="4" id="KW-0663">Pyridoxal phosphate</keyword>
<name>A0A5J9WRQ7_9POAL</name>
<protein>
    <recommendedName>
        <fullName evidence="2">cysteine desulfurase</fullName>
        <ecNumber evidence="2">2.8.1.7</ecNumber>
    </recommendedName>
</protein>
<dbReference type="InterPro" id="IPR015421">
    <property type="entry name" value="PyrdxlP-dep_Trfase_major"/>
</dbReference>
<dbReference type="OrthoDB" id="420046at2759"/>
<dbReference type="AlphaFoldDB" id="A0A5J9WRQ7"/>
<dbReference type="Gene3D" id="3.90.1150.10">
    <property type="entry name" value="Aspartate Aminotransferase, domain 1"/>
    <property type="match status" value="1"/>
</dbReference>
<comment type="cofactor">
    <cofactor evidence="1">
        <name>pyridoxal 5'-phosphate</name>
        <dbReference type="ChEBI" id="CHEBI:597326"/>
    </cofactor>
</comment>
<dbReference type="CDD" id="cd06453">
    <property type="entry name" value="SufS_like"/>
    <property type="match status" value="1"/>
</dbReference>
<dbReference type="Pfam" id="PF00266">
    <property type="entry name" value="Aminotran_5"/>
    <property type="match status" value="1"/>
</dbReference>
<dbReference type="SUPFAM" id="SSF53383">
    <property type="entry name" value="PLP-dependent transferases"/>
    <property type="match status" value="1"/>
</dbReference>